<dbReference type="Proteomes" id="UP000014909">
    <property type="component" value="Plasmid unnamed"/>
</dbReference>
<dbReference type="KEGG" id="amh:I633_22741"/>
<dbReference type="InterPro" id="IPR029035">
    <property type="entry name" value="DHS-like_NAD/FAD-binding_dom"/>
</dbReference>
<dbReference type="BioCyc" id="AMAC1300253:G12YX-3615-MONOMER"/>
<dbReference type="PATRIC" id="fig|1300253.3.peg.4732"/>
<dbReference type="HOGENOM" id="CLU_786754_0_0_6"/>
<proteinExistence type="predicted"/>
<dbReference type="Gene3D" id="3.40.50.1220">
    <property type="entry name" value="TPP-binding domain"/>
    <property type="match status" value="1"/>
</dbReference>
<evidence type="ECO:0000313" key="4">
    <source>
        <dbReference type="EMBL" id="AGP79968.1"/>
    </source>
</evidence>
<accession>S5ASV4</accession>
<keyword evidence="4" id="KW-0614">Plasmid</keyword>
<evidence type="ECO:0000313" key="5">
    <source>
        <dbReference type="Proteomes" id="UP000014909"/>
    </source>
</evidence>
<geneLocation type="plasmid" evidence="4">
    <name>unnamed</name>
</geneLocation>
<evidence type="ECO:0000256" key="1">
    <source>
        <dbReference type="ARBA" id="ARBA00023027"/>
    </source>
</evidence>
<name>S5ASV4_9ALTE</name>
<keyword evidence="1" id="KW-0520">NAD</keyword>
<feature type="domain" description="Deacetylase sirtuin-type" evidence="3">
    <location>
        <begin position="1"/>
        <end position="201"/>
    </location>
</feature>
<dbReference type="AlphaFoldDB" id="S5ASV4"/>
<comment type="caution">
    <text evidence="2">Lacks conserved residue(s) required for the propagation of feature annotation.</text>
</comment>
<gene>
    <name evidence="4" type="ORF">I633_22741</name>
</gene>
<dbReference type="PROSITE" id="PS50305">
    <property type="entry name" value="SIRTUIN"/>
    <property type="match status" value="1"/>
</dbReference>
<dbReference type="InterPro" id="IPR026590">
    <property type="entry name" value="Ssirtuin_cat_dom"/>
</dbReference>
<protein>
    <recommendedName>
        <fullName evidence="3">Deacetylase sirtuin-type domain-containing protein</fullName>
    </recommendedName>
</protein>
<dbReference type="EMBL" id="CP004847">
    <property type="protein sequence ID" value="AGP79968.1"/>
    <property type="molecule type" value="Genomic_DNA"/>
</dbReference>
<evidence type="ECO:0000259" key="3">
    <source>
        <dbReference type="PROSITE" id="PS50305"/>
    </source>
</evidence>
<evidence type="ECO:0000256" key="2">
    <source>
        <dbReference type="PROSITE-ProRule" id="PRU00236"/>
    </source>
</evidence>
<dbReference type="SUPFAM" id="SSF52467">
    <property type="entry name" value="DHS-like NAD/FAD-binding domain"/>
    <property type="match status" value="1"/>
</dbReference>
<reference evidence="4 5" key="1">
    <citation type="journal article" date="2013" name="Genome Biol. Evol.">
        <title>Genomic Diversity of "Deep Ecotype" Alteromonas macleodii Isolates: Evidence for Pan-Mediterranean Clonal Frames.</title>
        <authorList>
            <person name="Lopez-Perez M."/>
            <person name="Gonzaga A."/>
            <person name="Rodriguez-Valera F."/>
        </authorList>
    </citation>
    <scope>NUCLEOTIDE SEQUENCE [LARGE SCALE GENOMIC DNA]</scope>
    <source>
        <strain evidence="5">'English Channel 615'</strain>
        <plasmid evidence="5">Plasmid</plasmid>
    </source>
</reference>
<sequence length="352" mass="39013">MRIVLISGAGLSSTSGAPVYDDICDHPLYEAFSNLDNDEVDAVAHQIADNFLSLSPSKIHRECALIERVCNQLDIDFCHYTLNIDVLIEKAGGSTQHVYGDVLTPSSLVKFRSMPQVDLSTLNWEPDDIVFFLGVSEQGLPLAYITSCIDSAGGNIFHYNLLHNGDLIGNQIVGDLSNTFSCAEVLKHIPLPISVADFGIGTDVEFAEFSIFGTDYTIFFTSCDYSTVDPAMIDSGAEILNVDDVSRAFEVKFDVSQNIGDSTYYKRPTRNFSLKELNVLGQILMAYIYSHYACSEVKPSMYVAEASYPELNAFYRRLANCHGVGLLWVHRLINNPHQQRTSGDFHAFKPTS</sequence>
<organism evidence="4 5">
    <name type="scientific">Alteromonas mediterranea 615</name>
    <dbReference type="NCBI Taxonomy" id="1300253"/>
    <lineage>
        <taxon>Bacteria</taxon>
        <taxon>Pseudomonadati</taxon>
        <taxon>Pseudomonadota</taxon>
        <taxon>Gammaproteobacteria</taxon>
        <taxon>Alteromonadales</taxon>
        <taxon>Alteromonadaceae</taxon>
        <taxon>Alteromonas/Salinimonas group</taxon>
        <taxon>Alteromonas</taxon>
    </lineage>
</organism>